<dbReference type="RefSeq" id="WP_168036218.1">
    <property type="nucleotide sequence ID" value="NZ_JAATJH010000001.1"/>
</dbReference>
<keyword evidence="2" id="KW-0597">Phosphoprotein</keyword>
<dbReference type="PROSITE" id="PS50110">
    <property type="entry name" value="RESPONSE_REGULATORY"/>
    <property type="match status" value="1"/>
</dbReference>
<name>A0ABX0X959_9BACT</name>
<dbReference type="EMBL" id="JAATJH010000001">
    <property type="protein sequence ID" value="NJC25469.1"/>
    <property type="molecule type" value="Genomic_DNA"/>
</dbReference>
<feature type="domain" description="HTH LytTR-type" evidence="4">
    <location>
        <begin position="146"/>
        <end position="247"/>
    </location>
</feature>
<accession>A0ABX0X959</accession>
<evidence type="ECO:0000259" key="4">
    <source>
        <dbReference type="PROSITE" id="PS50930"/>
    </source>
</evidence>
<feature type="modified residue" description="4-aspartylphosphate" evidence="2">
    <location>
        <position position="55"/>
    </location>
</feature>
<dbReference type="Pfam" id="PF00072">
    <property type="entry name" value="Response_reg"/>
    <property type="match status" value="1"/>
</dbReference>
<dbReference type="Gene3D" id="2.40.50.1020">
    <property type="entry name" value="LytTr DNA-binding domain"/>
    <property type="match status" value="1"/>
</dbReference>
<gene>
    <name evidence="5" type="ORF">GGR27_000950</name>
</gene>
<dbReference type="InterPro" id="IPR001789">
    <property type="entry name" value="Sig_transdc_resp-reg_receiver"/>
</dbReference>
<evidence type="ECO:0000259" key="3">
    <source>
        <dbReference type="PROSITE" id="PS50110"/>
    </source>
</evidence>
<organism evidence="5 6">
    <name type="scientific">Neolewinella antarctica</name>
    <dbReference type="NCBI Taxonomy" id="442734"/>
    <lineage>
        <taxon>Bacteria</taxon>
        <taxon>Pseudomonadati</taxon>
        <taxon>Bacteroidota</taxon>
        <taxon>Saprospiria</taxon>
        <taxon>Saprospirales</taxon>
        <taxon>Lewinellaceae</taxon>
        <taxon>Neolewinella</taxon>
    </lineage>
</organism>
<keyword evidence="6" id="KW-1185">Reference proteome</keyword>
<dbReference type="PROSITE" id="PS50930">
    <property type="entry name" value="HTH_LYTTR"/>
    <property type="match status" value="1"/>
</dbReference>
<reference evidence="5 6" key="1">
    <citation type="submission" date="2020-03" db="EMBL/GenBank/DDBJ databases">
        <title>Genomic Encyclopedia of Type Strains, Phase IV (KMG-IV): sequencing the most valuable type-strain genomes for metagenomic binning, comparative biology and taxonomic classification.</title>
        <authorList>
            <person name="Goeker M."/>
        </authorList>
    </citation>
    <scope>NUCLEOTIDE SEQUENCE [LARGE SCALE GENOMIC DNA]</scope>
    <source>
        <strain evidence="5 6">DSM 105096</strain>
    </source>
</reference>
<proteinExistence type="predicted"/>
<dbReference type="InterPro" id="IPR007492">
    <property type="entry name" value="LytTR_DNA-bd_dom"/>
</dbReference>
<dbReference type="InterPro" id="IPR011006">
    <property type="entry name" value="CheY-like_superfamily"/>
</dbReference>
<evidence type="ECO:0000256" key="2">
    <source>
        <dbReference type="PROSITE-ProRule" id="PRU00169"/>
    </source>
</evidence>
<protein>
    <submittedName>
        <fullName evidence="5">Two-component system LytT family response regulator</fullName>
    </submittedName>
</protein>
<evidence type="ECO:0000313" key="5">
    <source>
        <dbReference type="EMBL" id="NJC25469.1"/>
    </source>
</evidence>
<evidence type="ECO:0000313" key="6">
    <source>
        <dbReference type="Proteomes" id="UP000770785"/>
    </source>
</evidence>
<sequence>MIKALLIDDEPAASRALGVMLRTAHPEIHISGVATTVREGLSSTITHQPDLLFLDINLPDGRGFDLIRQLRPESRPEIIFVTSAEEYAMQAIKVAALGYLVKPIDPVELTQSIAVAKIRIRQRNGERRLRALLSNLDRADNATKQISIPSEKGVEFVEAGNILCCQGVDGYTSIELSDGSKRLSSYSIGEYRKMLAPYGFFAVHRSYLVNRVHVTGWADTSTLRLKNSRLIDVSRRKKAAVKAWLAS</sequence>
<evidence type="ECO:0000256" key="1">
    <source>
        <dbReference type="ARBA" id="ARBA00023125"/>
    </source>
</evidence>
<comment type="caution">
    <text evidence="5">The sequence shown here is derived from an EMBL/GenBank/DDBJ whole genome shotgun (WGS) entry which is preliminary data.</text>
</comment>
<dbReference type="PANTHER" id="PTHR48111">
    <property type="entry name" value="REGULATOR OF RPOS"/>
    <property type="match status" value="1"/>
</dbReference>
<dbReference type="PANTHER" id="PTHR48111:SF69">
    <property type="entry name" value="RESPONSE REGULATOR RECEIVER"/>
    <property type="match status" value="1"/>
</dbReference>
<feature type="domain" description="Response regulatory" evidence="3">
    <location>
        <begin position="3"/>
        <end position="117"/>
    </location>
</feature>
<dbReference type="Gene3D" id="3.40.50.2300">
    <property type="match status" value="1"/>
</dbReference>
<dbReference type="Proteomes" id="UP000770785">
    <property type="component" value="Unassembled WGS sequence"/>
</dbReference>
<dbReference type="SUPFAM" id="SSF52172">
    <property type="entry name" value="CheY-like"/>
    <property type="match status" value="1"/>
</dbReference>
<dbReference type="SMART" id="SM00448">
    <property type="entry name" value="REC"/>
    <property type="match status" value="1"/>
</dbReference>
<dbReference type="Pfam" id="PF04397">
    <property type="entry name" value="LytTR"/>
    <property type="match status" value="1"/>
</dbReference>
<dbReference type="SMART" id="SM00850">
    <property type="entry name" value="LytTR"/>
    <property type="match status" value="1"/>
</dbReference>
<dbReference type="InterPro" id="IPR039420">
    <property type="entry name" value="WalR-like"/>
</dbReference>
<keyword evidence="1" id="KW-0238">DNA-binding</keyword>